<evidence type="ECO:0000259" key="1">
    <source>
        <dbReference type="Pfam" id="PF00462"/>
    </source>
</evidence>
<gene>
    <name evidence="2" type="ORF">S01H1_60927</name>
</gene>
<dbReference type="PANTHER" id="PTHR34386">
    <property type="entry name" value="GLUTAREDOXIN"/>
    <property type="match status" value="1"/>
</dbReference>
<dbReference type="PANTHER" id="PTHR34386:SF1">
    <property type="entry name" value="GLUTAREDOXIN-LIKE PROTEIN NRDH"/>
    <property type="match status" value="1"/>
</dbReference>
<dbReference type="PROSITE" id="PS51354">
    <property type="entry name" value="GLUTAREDOXIN_2"/>
    <property type="match status" value="1"/>
</dbReference>
<evidence type="ECO:0000313" key="2">
    <source>
        <dbReference type="EMBL" id="GAG24486.1"/>
    </source>
</evidence>
<dbReference type="InterPro" id="IPR002109">
    <property type="entry name" value="Glutaredoxin"/>
</dbReference>
<comment type="caution">
    <text evidence="2">The sequence shown here is derived from an EMBL/GenBank/DDBJ whole genome shotgun (WGS) entry which is preliminary data.</text>
</comment>
<dbReference type="GO" id="GO:0009055">
    <property type="term" value="F:electron transfer activity"/>
    <property type="evidence" value="ECO:0007669"/>
    <property type="project" value="TreeGrafter"/>
</dbReference>
<dbReference type="Gene3D" id="3.40.30.10">
    <property type="entry name" value="Glutaredoxin"/>
    <property type="match status" value="1"/>
</dbReference>
<feature type="domain" description="Glutaredoxin" evidence="1">
    <location>
        <begin position="9"/>
        <end position="68"/>
    </location>
</feature>
<name>X0XHT8_9ZZZZ</name>
<dbReference type="CDD" id="cd02976">
    <property type="entry name" value="NrdH"/>
    <property type="match status" value="1"/>
</dbReference>
<dbReference type="NCBIfam" id="TIGR02196">
    <property type="entry name" value="GlrX_YruB"/>
    <property type="match status" value="1"/>
</dbReference>
<dbReference type="GO" id="GO:0045454">
    <property type="term" value="P:cell redox homeostasis"/>
    <property type="evidence" value="ECO:0007669"/>
    <property type="project" value="TreeGrafter"/>
</dbReference>
<dbReference type="InterPro" id="IPR051548">
    <property type="entry name" value="Grx-like_ET"/>
</dbReference>
<dbReference type="SUPFAM" id="SSF52833">
    <property type="entry name" value="Thioredoxin-like"/>
    <property type="match status" value="1"/>
</dbReference>
<reference evidence="2" key="1">
    <citation type="journal article" date="2014" name="Front. Microbiol.">
        <title>High frequency of phylogenetically diverse reductive dehalogenase-homologous genes in deep subseafloor sedimentary metagenomes.</title>
        <authorList>
            <person name="Kawai M."/>
            <person name="Futagami T."/>
            <person name="Toyoda A."/>
            <person name="Takaki Y."/>
            <person name="Nishi S."/>
            <person name="Hori S."/>
            <person name="Arai W."/>
            <person name="Tsubouchi T."/>
            <person name="Morono Y."/>
            <person name="Uchiyama I."/>
            <person name="Ito T."/>
            <person name="Fujiyama A."/>
            <person name="Inagaki F."/>
            <person name="Takami H."/>
        </authorList>
    </citation>
    <scope>NUCLEOTIDE SEQUENCE</scope>
    <source>
        <strain evidence="2">Expedition CK06-06</strain>
    </source>
</reference>
<dbReference type="EMBL" id="BARS01039920">
    <property type="protein sequence ID" value="GAG24486.1"/>
    <property type="molecule type" value="Genomic_DNA"/>
</dbReference>
<dbReference type="InterPro" id="IPR036249">
    <property type="entry name" value="Thioredoxin-like_sf"/>
</dbReference>
<proteinExistence type="predicted"/>
<protein>
    <recommendedName>
        <fullName evidence="1">Glutaredoxin domain-containing protein</fullName>
    </recommendedName>
</protein>
<dbReference type="Pfam" id="PF00462">
    <property type="entry name" value="Glutaredoxin"/>
    <property type="match status" value="1"/>
</dbReference>
<accession>X0XHT8</accession>
<organism evidence="2">
    <name type="scientific">marine sediment metagenome</name>
    <dbReference type="NCBI Taxonomy" id="412755"/>
    <lineage>
        <taxon>unclassified sequences</taxon>
        <taxon>metagenomes</taxon>
        <taxon>ecological metagenomes</taxon>
    </lineage>
</organism>
<sequence length="84" mass="9649">MSSDKQVKVRVFSTPSCAYCVTLKQFLKKHNIRFEDIDVSQNKVALDEMIEKSGQMEVPVVDIDGQFIVGFDKEKINKLLKIKE</sequence>
<dbReference type="AlphaFoldDB" id="X0XHT8"/>
<dbReference type="InterPro" id="IPR011911">
    <property type="entry name" value="GlrX_YruB"/>
</dbReference>